<dbReference type="PANTHER" id="PTHR32303:SF10">
    <property type="entry name" value="OUTER MEMBRANE PROTEIN ASSEMBLY FACTOR BAMB"/>
    <property type="match status" value="1"/>
</dbReference>
<organism evidence="1 2">
    <name type="scientific">Acer yangbiense</name>
    <dbReference type="NCBI Taxonomy" id="1000413"/>
    <lineage>
        <taxon>Eukaryota</taxon>
        <taxon>Viridiplantae</taxon>
        <taxon>Streptophyta</taxon>
        <taxon>Embryophyta</taxon>
        <taxon>Tracheophyta</taxon>
        <taxon>Spermatophyta</taxon>
        <taxon>Magnoliopsida</taxon>
        <taxon>eudicotyledons</taxon>
        <taxon>Gunneridae</taxon>
        <taxon>Pentapetalae</taxon>
        <taxon>rosids</taxon>
        <taxon>malvids</taxon>
        <taxon>Sapindales</taxon>
        <taxon>Sapindaceae</taxon>
        <taxon>Hippocastanoideae</taxon>
        <taxon>Acereae</taxon>
        <taxon>Acer</taxon>
    </lineage>
</organism>
<gene>
    <name evidence="1" type="ORF">EZV62_016974</name>
</gene>
<dbReference type="EMBL" id="VAHF01000007">
    <property type="protein sequence ID" value="TXG59145.1"/>
    <property type="molecule type" value="Genomic_DNA"/>
</dbReference>
<comment type="caution">
    <text evidence="1">The sequence shown here is derived from an EMBL/GenBank/DDBJ whole genome shotgun (WGS) entry which is preliminary data.</text>
</comment>
<name>A0A5C7HQU1_9ROSI</name>
<evidence type="ECO:0000313" key="2">
    <source>
        <dbReference type="Proteomes" id="UP000323000"/>
    </source>
</evidence>
<dbReference type="Proteomes" id="UP000323000">
    <property type="component" value="Chromosome 7"/>
</dbReference>
<proteinExistence type="predicted"/>
<dbReference type="PANTHER" id="PTHR32303">
    <property type="entry name" value="QUINOPROTEIN ALCOHOL DEHYDROGENASE (CYTOCHROME C)"/>
    <property type="match status" value="1"/>
</dbReference>
<reference evidence="2" key="1">
    <citation type="journal article" date="2019" name="Gigascience">
        <title>De novo genome assembly of the endangered Acer yangbiense, a plant species with extremely small populations endemic to Yunnan Province, China.</title>
        <authorList>
            <person name="Yang J."/>
            <person name="Wariss H.M."/>
            <person name="Tao L."/>
            <person name="Zhang R."/>
            <person name="Yun Q."/>
            <person name="Hollingsworth P."/>
            <person name="Dao Z."/>
            <person name="Luo G."/>
            <person name="Guo H."/>
            <person name="Ma Y."/>
            <person name="Sun W."/>
        </authorList>
    </citation>
    <scope>NUCLEOTIDE SEQUENCE [LARGE SCALE GENOMIC DNA]</scope>
    <source>
        <strain evidence="2">cv. Malutang</strain>
    </source>
</reference>
<protein>
    <submittedName>
        <fullName evidence="1">Uncharacterized protein</fullName>
    </submittedName>
</protein>
<evidence type="ECO:0000313" key="1">
    <source>
        <dbReference type="EMBL" id="TXG59145.1"/>
    </source>
</evidence>
<keyword evidence="2" id="KW-1185">Reference proteome</keyword>
<accession>A0A5C7HQU1</accession>
<dbReference type="AlphaFoldDB" id="A0A5C7HQU1"/>
<sequence length="84" mass="8493">MDSRHAVVWDNGTGDAGAGGFGGGGGWGAATKEKRIYTNIANLDRKNFTLKPSNKITNSGGWVATGNGGAGLATDGTSLFAFCV</sequence>